<dbReference type="AlphaFoldDB" id="X8J2R2"/>
<sequence length="107" mass="12027">MPAPITRAAAGIISPPPFPLLRTPPPPKQDNVQDGAPELEDKDGFRNINAGDFCEYERWYAEDHLGEDVEMLAETLTDEEIDSIIMLAIRQFGSVTQSDYEQIRYST</sequence>
<feature type="non-terminal residue" evidence="2">
    <location>
        <position position="107"/>
    </location>
</feature>
<organism evidence="2 3">
    <name type="scientific">Rhizoctonia solani AG-3 Rhs1AP</name>
    <dbReference type="NCBI Taxonomy" id="1086054"/>
    <lineage>
        <taxon>Eukaryota</taxon>
        <taxon>Fungi</taxon>
        <taxon>Dikarya</taxon>
        <taxon>Basidiomycota</taxon>
        <taxon>Agaricomycotina</taxon>
        <taxon>Agaricomycetes</taxon>
        <taxon>Cantharellales</taxon>
        <taxon>Ceratobasidiaceae</taxon>
        <taxon>Rhizoctonia</taxon>
    </lineage>
</organism>
<name>X8J2R2_9AGAM</name>
<gene>
    <name evidence="2" type="ORF">RSOL_138550</name>
</gene>
<feature type="compositionally biased region" description="Pro residues" evidence="1">
    <location>
        <begin position="14"/>
        <end position="28"/>
    </location>
</feature>
<evidence type="ECO:0000256" key="1">
    <source>
        <dbReference type="SAM" id="MobiDB-lite"/>
    </source>
</evidence>
<dbReference type="Proteomes" id="UP000030108">
    <property type="component" value="Unassembled WGS sequence"/>
</dbReference>
<accession>X8J2R2</accession>
<protein>
    <submittedName>
        <fullName evidence="2">Uncharacterized protein</fullName>
    </submittedName>
</protein>
<dbReference type="EMBL" id="JATN01000322">
    <property type="protein sequence ID" value="EUC55814.1"/>
    <property type="molecule type" value="Genomic_DNA"/>
</dbReference>
<evidence type="ECO:0000313" key="2">
    <source>
        <dbReference type="EMBL" id="EUC55814.1"/>
    </source>
</evidence>
<feature type="region of interest" description="Disordered" evidence="1">
    <location>
        <begin position="1"/>
        <end position="44"/>
    </location>
</feature>
<reference evidence="3" key="1">
    <citation type="journal article" date="2014" name="Genome Announc.">
        <title>Draft genome sequence of the plant-pathogenic soil fungus Rhizoctonia solani anastomosis group 3 strain Rhs1AP.</title>
        <authorList>
            <person name="Cubeta M.A."/>
            <person name="Thomas E."/>
            <person name="Dean R.A."/>
            <person name="Jabaji S."/>
            <person name="Neate S.M."/>
            <person name="Tavantzis S."/>
            <person name="Toda T."/>
            <person name="Vilgalys R."/>
            <person name="Bharathan N."/>
            <person name="Fedorova-Abrams N."/>
            <person name="Pakala S.B."/>
            <person name="Pakala S.M."/>
            <person name="Zafar N."/>
            <person name="Joardar V."/>
            <person name="Losada L."/>
            <person name="Nierman W.C."/>
        </authorList>
    </citation>
    <scope>NUCLEOTIDE SEQUENCE [LARGE SCALE GENOMIC DNA]</scope>
    <source>
        <strain evidence="3">AG-3</strain>
    </source>
</reference>
<dbReference type="OrthoDB" id="3265784at2759"/>
<evidence type="ECO:0000313" key="3">
    <source>
        <dbReference type="Proteomes" id="UP000030108"/>
    </source>
</evidence>
<proteinExistence type="predicted"/>
<comment type="caution">
    <text evidence="2">The sequence shown here is derived from an EMBL/GenBank/DDBJ whole genome shotgun (WGS) entry which is preliminary data.</text>
</comment>